<organism evidence="9 10">
    <name type="scientific">Fusobacterium ulcerans</name>
    <dbReference type="NCBI Taxonomy" id="861"/>
    <lineage>
        <taxon>Bacteria</taxon>
        <taxon>Fusobacteriati</taxon>
        <taxon>Fusobacteriota</taxon>
        <taxon>Fusobacteriia</taxon>
        <taxon>Fusobacteriales</taxon>
        <taxon>Fusobacteriaceae</taxon>
        <taxon>Fusobacterium</taxon>
    </lineage>
</organism>
<dbReference type="SUPFAM" id="SSF52540">
    <property type="entry name" value="P-loop containing nucleoside triphosphate hydrolases"/>
    <property type="match status" value="1"/>
</dbReference>
<dbReference type="GO" id="GO:0015697">
    <property type="term" value="P:quaternary ammonium group transport"/>
    <property type="evidence" value="ECO:0007669"/>
    <property type="project" value="UniProtKB-ARBA"/>
</dbReference>
<keyword evidence="9" id="KW-0378">Hydrolase</keyword>
<dbReference type="PROSITE" id="PS00211">
    <property type="entry name" value="ABC_TRANSPORTER_1"/>
    <property type="match status" value="1"/>
</dbReference>
<keyword evidence="2" id="KW-1003">Cell membrane</keyword>
<dbReference type="SMART" id="SM00382">
    <property type="entry name" value="AAA"/>
    <property type="match status" value="1"/>
</dbReference>
<evidence type="ECO:0000256" key="7">
    <source>
        <dbReference type="ARBA" id="ARBA00023136"/>
    </source>
</evidence>
<dbReference type="FunFam" id="3.40.50.300:FF:000425">
    <property type="entry name" value="Probable ABC transporter, ATP-binding subunit"/>
    <property type="match status" value="1"/>
</dbReference>
<dbReference type="EC" id="3.6.3.31" evidence="9"/>
<keyword evidence="6" id="KW-1278">Translocase</keyword>
<dbReference type="InterPro" id="IPR003439">
    <property type="entry name" value="ABC_transporter-like_ATP-bd"/>
</dbReference>
<dbReference type="RefSeq" id="WP_008695739.1">
    <property type="nucleotide sequence ID" value="NZ_BAABXY010000001.1"/>
</dbReference>
<keyword evidence="1" id="KW-0813">Transport</keyword>
<gene>
    <name evidence="9" type="primary">potA_5</name>
    <name evidence="9" type="ORF">NCTC12112_01980</name>
</gene>
<evidence type="ECO:0000256" key="4">
    <source>
        <dbReference type="ARBA" id="ARBA00022741"/>
    </source>
</evidence>
<dbReference type="Pfam" id="PF00005">
    <property type="entry name" value="ABC_tran"/>
    <property type="match status" value="1"/>
</dbReference>
<dbReference type="GO" id="GO:0005524">
    <property type="term" value="F:ATP binding"/>
    <property type="evidence" value="ECO:0007669"/>
    <property type="project" value="UniProtKB-KW"/>
</dbReference>
<dbReference type="InterPro" id="IPR017871">
    <property type="entry name" value="ABC_transporter-like_CS"/>
</dbReference>
<dbReference type="InterPro" id="IPR050093">
    <property type="entry name" value="ABC_SmlMolc_Importer"/>
</dbReference>
<dbReference type="InterPro" id="IPR008995">
    <property type="entry name" value="Mo/tungstate-bd_C_term_dom"/>
</dbReference>
<accession>A0AAX2JCV7</accession>
<dbReference type="PROSITE" id="PS50893">
    <property type="entry name" value="ABC_TRANSPORTER_2"/>
    <property type="match status" value="1"/>
</dbReference>
<dbReference type="PANTHER" id="PTHR42781:SF5">
    <property type="entry name" value="PUTRESCINE TRANSPORT ATP-BINDING PROTEIN POTG"/>
    <property type="match status" value="1"/>
</dbReference>
<keyword evidence="7" id="KW-0472">Membrane</keyword>
<keyword evidence="3" id="KW-0997">Cell inner membrane</keyword>
<evidence type="ECO:0000256" key="5">
    <source>
        <dbReference type="ARBA" id="ARBA00022840"/>
    </source>
</evidence>
<evidence type="ECO:0000313" key="9">
    <source>
        <dbReference type="EMBL" id="SQJ06321.1"/>
    </source>
</evidence>
<dbReference type="SUPFAM" id="SSF50331">
    <property type="entry name" value="MOP-like"/>
    <property type="match status" value="1"/>
</dbReference>
<evidence type="ECO:0000256" key="6">
    <source>
        <dbReference type="ARBA" id="ARBA00022967"/>
    </source>
</evidence>
<keyword evidence="4" id="KW-0547">Nucleotide-binding</keyword>
<dbReference type="GO" id="GO:0016887">
    <property type="term" value="F:ATP hydrolysis activity"/>
    <property type="evidence" value="ECO:0007669"/>
    <property type="project" value="InterPro"/>
</dbReference>
<protein>
    <submittedName>
        <fullName evidence="9">Spermidine/putrescine import ATP-binding protein PotA</fullName>
        <ecNumber evidence="9">3.6.3.31</ecNumber>
    </submittedName>
</protein>
<dbReference type="PANTHER" id="PTHR42781">
    <property type="entry name" value="SPERMIDINE/PUTRESCINE IMPORT ATP-BINDING PROTEIN POTA"/>
    <property type="match status" value="1"/>
</dbReference>
<proteinExistence type="predicted"/>
<reference evidence="9 10" key="1">
    <citation type="submission" date="2018-06" db="EMBL/GenBank/DDBJ databases">
        <authorList>
            <consortium name="Pathogen Informatics"/>
            <person name="Doyle S."/>
        </authorList>
    </citation>
    <scope>NUCLEOTIDE SEQUENCE [LARGE SCALE GENOMIC DNA]</scope>
    <source>
        <strain evidence="9 10">NCTC12112</strain>
    </source>
</reference>
<evidence type="ECO:0000256" key="2">
    <source>
        <dbReference type="ARBA" id="ARBA00022475"/>
    </source>
</evidence>
<dbReference type="KEGG" id="ful:C4N20_00540"/>
<dbReference type="EMBL" id="LS483487">
    <property type="protein sequence ID" value="SQJ06321.1"/>
    <property type="molecule type" value="Genomic_DNA"/>
</dbReference>
<evidence type="ECO:0000313" key="10">
    <source>
        <dbReference type="Proteomes" id="UP000249008"/>
    </source>
</evidence>
<name>A0AAX2JCV7_9FUSO</name>
<evidence type="ECO:0000256" key="1">
    <source>
        <dbReference type="ARBA" id="ARBA00022448"/>
    </source>
</evidence>
<dbReference type="InterPro" id="IPR003593">
    <property type="entry name" value="AAA+_ATPase"/>
</dbReference>
<dbReference type="AlphaFoldDB" id="A0AAX2JCV7"/>
<dbReference type="Gene3D" id="3.40.50.300">
    <property type="entry name" value="P-loop containing nucleotide triphosphate hydrolases"/>
    <property type="match status" value="1"/>
</dbReference>
<dbReference type="GeneID" id="78453276"/>
<sequence length="327" mass="37572">MSYLEVKNVNKYYGKFHALKNISLSIEKGEFISFLGPSGCGKTTLLRVISGLEELNSGNLFLKGKDISSLHPSKRNFSIVFQSYALFPNMTTWENIAYGLKNKKMPKDLIEKKVKSVLEMVGLFSISNKYPNEMSGGQQQRVALARAVALEPDILLLDEPLSALDAKVREKLRNDIKSLQKRLGLTTIMVTHDQEEALSMSDKIMVMKDGEIMQWGSPREIYENPNSFFTADFIGKINFLENGKAIRPEHVKIVSDVLSNKNKFIMREIESWEYLGPSYRLFFKNRDRILKVEVPCNFINEQTLKQGNKFFLEFDESFYLDFRDEVS</sequence>
<feature type="domain" description="ABC transporter" evidence="8">
    <location>
        <begin position="4"/>
        <end position="234"/>
    </location>
</feature>
<dbReference type="Proteomes" id="UP000249008">
    <property type="component" value="Chromosome 1"/>
</dbReference>
<evidence type="ECO:0000259" key="8">
    <source>
        <dbReference type="PROSITE" id="PS50893"/>
    </source>
</evidence>
<evidence type="ECO:0000256" key="3">
    <source>
        <dbReference type="ARBA" id="ARBA00022519"/>
    </source>
</evidence>
<keyword evidence="5 9" id="KW-0067">ATP-binding</keyword>
<dbReference type="InterPro" id="IPR027417">
    <property type="entry name" value="P-loop_NTPase"/>
</dbReference>